<reference evidence="1 2" key="1">
    <citation type="submission" date="2021-04" db="EMBL/GenBank/DDBJ databases">
        <authorList>
            <person name="Rakotoarivonina H."/>
        </authorList>
    </citation>
    <scope>NUCLEOTIDE SEQUENCE [LARGE SCALE GENOMIC DNA]</scope>
    <source>
        <strain evidence="1 2">XE</strain>
    </source>
</reference>
<accession>A0ABN7RL54</accession>
<protein>
    <submittedName>
        <fullName evidence="1">Uncharacterized protein</fullName>
    </submittedName>
</protein>
<evidence type="ECO:0000313" key="1">
    <source>
        <dbReference type="EMBL" id="CAG5077131.1"/>
    </source>
</evidence>
<gene>
    <name evidence="1" type="primary">txxe 12</name>
    <name evidence="1" type="ORF">TXXE_01195</name>
</gene>
<organism evidence="1 2">
    <name type="scientific">Thermobacillus xylanilyticus</name>
    <dbReference type="NCBI Taxonomy" id="76633"/>
    <lineage>
        <taxon>Bacteria</taxon>
        <taxon>Bacillati</taxon>
        <taxon>Bacillota</taxon>
        <taxon>Bacilli</taxon>
        <taxon>Bacillales</taxon>
        <taxon>Paenibacillaceae</taxon>
        <taxon>Thermobacillus</taxon>
    </lineage>
</organism>
<dbReference type="EMBL" id="CAJRAY010000005">
    <property type="protein sequence ID" value="CAG5077131.1"/>
    <property type="molecule type" value="Genomic_DNA"/>
</dbReference>
<name>A0ABN7RL54_THEXY</name>
<sequence length="25" mass="3080">MNKYSHIDLRVNAWEKVRAFYGQRP</sequence>
<dbReference type="Proteomes" id="UP000681526">
    <property type="component" value="Unassembled WGS sequence"/>
</dbReference>
<comment type="caution">
    <text evidence="1">The sequence shown here is derived from an EMBL/GenBank/DDBJ whole genome shotgun (WGS) entry which is preliminary data.</text>
</comment>
<keyword evidence="2" id="KW-1185">Reference proteome</keyword>
<proteinExistence type="predicted"/>
<evidence type="ECO:0000313" key="2">
    <source>
        <dbReference type="Proteomes" id="UP000681526"/>
    </source>
</evidence>